<dbReference type="GO" id="GO:0005737">
    <property type="term" value="C:cytoplasm"/>
    <property type="evidence" value="ECO:0007669"/>
    <property type="project" value="TreeGrafter"/>
</dbReference>
<dbReference type="STRING" id="84588.SYNW1280"/>
<dbReference type="GO" id="GO:0034599">
    <property type="term" value="P:cellular response to oxidative stress"/>
    <property type="evidence" value="ECO:0007669"/>
    <property type="project" value="TreeGrafter"/>
</dbReference>
<evidence type="ECO:0000256" key="11">
    <source>
        <dbReference type="ARBA" id="ARBA00041373"/>
    </source>
</evidence>
<dbReference type="PROSITE" id="PS51352">
    <property type="entry name" value="THIOREDOXIN_2"/>
    <property type="match status" value="1"/>
</dbReference>
<dbReference type="Proteomes" id="UP000001422">
    <property type="component" value="Chromosome"/>
</dbReference>
<dbReference type="KEGG" id="syw:SYNW1280"/>
<dbReference type="Gene3D" id="3.40.30.10">
    <property type="entry name" value="Glutaredoxin"/>
    <property type="match status" value="1"/>
</dbReference>
<accession>Q7TTV1</accession>
<comment type="similarity">
    <text evidence="10">Belongs to the peroxiredoxin family. BCP/PrxQ subfamily.</text>
</comment>
<protein>
    <recommendedName>
        <fullName evidence="3">thioredoxin-dependent peroxiredoxin</fullName>
        <ecNumber evidence="3">1.11.1.24</ecNumber>
    </recommendedName>
    <alternativeName>
        <fullName evidence="11">Bacterioferritin comigratory protein</fullName>
    </alternativeName>
    <alternativeName>
        <fullName evidence="9">Thioredoxin peroxidase</fullName>
    </alternativeName>
</protein>
<dbReference type="InterPro" id="IPR036249">
    <property type="entry name" value="Thioredoxin-like_sf"/>
</dbReference>
<feature type="domain" description="Thioredoxin" evidence="14">
    <location>
        <begin position="32"/>
        <end position="182"/>
    </location>
</feature>
<evidence type="ECO:0000256" key="1">
    <source>
        <dbReference type="ARBA" id="ARBA00003330"/>
    </source>
</evidence>
<proteinExistence type="inferred from homology"/>
<dbReference type="GO" id="GO:0008379">
    <property type="term" value="F:thioredoxin peroxidase activity"/>
    <property type="evidence" value="ECO:0007669"/>
    <property type="project" value="TreeGrafter"/>
</dbReference>
<keyword evidence="16" id="KW-1185">Reference proteome</keyword>
<dbReference type="SUPFAM" id="SSF52833">
    <property type="entry name" value="Thioredoxin-like"/>
    <property type="match status" value="1"/>
</dbReference>
<keyword evidence="4" id="KW-0575">Peroxidase</keyword>
<evidence type="ECO:0000256" key="8">
    <source>
        <dbReference type="ARBA" id="ARBA00023284"/>
    </source>
</evidence>
<evidence type="ECO:0000256" key="4">
    <source>
        <dbReference type="ARBA" id="ARBA00022559"/>
    </source>
</evidence>
<gene>
    <name evidence="15" type="ordered locus">SYNW1280</name>
</gene>
<dbReference type="AlphaFoldDB" id="Q7TTV1"/>
<evidence type="ECO:0000256" key="12">
    <source>
        <dbReference type="ARBA" id="ARBA00049091"/>
    </source>
</evidence>
<keyword evidence="7" id="KW-1015">Disulfide bond</keyword>
<evidence type="ECO:0000256" key="3">
    <source>
        <dbReference type="ARBA" id="ARBA00013017"/>
    </source>
</evidence>
<keyword evidence="5" id="KW-0049">Antioxidant</keyword>
<dbReference type="InterPro" id="IPR000866">
    <property type="entry name" value="AhpC/TSA"/>
</dbReference>
<dbReference type="GO" id="GO:0045454">
    <property type="term" value="P:cell redox homeostasis"/>
    <property type="evidence" value="ECO:0007669"/>
    <property type="project" value="TreeGrafter"/>
</dbReference>
<dbReference type="PANTHER" id="PTHR42801:SF4">
    <property type="entry name" value="AHPC_TSA FAMILY PROTEIN"/>
    <property type="match status" value="1"/>
</dbReference>
<dbReference type="eggNOG" id="COG1225">
    <property type="taxonomic scope" value="Bacteria"/>
</dbReference>
<dbReference type="CDD" id="cd03017">
    <property type="entry name" value="PRX_BCP"/>
    <property type="match status" value="1"/>
</dbReference>
<evidence type="ECO:0000256" key="9">
    <source>
        <dbReference type="ARBA" id="ARBA00032824"/>
    </source>
</evidence>
<comment type="function">
    <text evidence="1">Thiol-specific peroxidase that catalyzes the reduction of hydrogen peroxide and organic hydroperoxides to water and alcohols, respectively. Plays a role in cell protection against oxidative stress by detoxifying peroxides and as sensor of hydrogen peroxide-mediated signaling events.</text>
</comment>
<evidence type="ECO:0000313" key="16">
    <source>
        <dbReference type="Proteomes" id="UP000001422"/>
    </source>
</evidence>
<dbReference type="EMBL" id="BX569692">
    <property type="protein sequence ID" value="CAE07795.1"/>
    <property type="molecule type" value="Genomic_DNA"/>
</dbReference>
<dbReference type="RefSeq" id="WP_011128144.1">
    <property type="nucleotide sequence ID" value="NC_005070.1"/>
</dbReference>
<dbReference type="InterPro" id="IPR013766">
    <property type="entry name" value="Thioredoxin_domain"/>
</dbReference>
<organism evidence="15 16">
    <name type="scientific">Parasynechococcus marenigrum (strain WH8102)</name>
    <dbReference type="NCBI Taxonomy" id="84588"/>
    <lineage>
        <taxon>Bacteria</taxon>
        <taxon>Bacillati</taxon>
        <taxon>Cyanobacteriota</taxon>
        <taxon>Cyanophyceae</taxon>
        <taxon>Synechococcales</taxon>
        <taxon>Prochlorococcaceae</taxon>
        <taxon>Parasynechococcus</taxon>
        <taxon>Parasynechococcus marenigrum</taxon>
    </lineage>
</organism>
<dbReference type="Pfam" id="PF00578">
    <property type="entry name" value="AhpC-TSA"/>
    <property type="match status" value="1"/>
</dbReference>
<reference evidence="15 16" key="1">
    <citation type="journal article" date="2003" name="Nature">
        <title>The genome of a motile marine Synechococcus.</title>
        <authorList>
            <person name="Palenik B."/>
            <person name="Brahamsha B."/>
            <person name="Larimer F."/>
            <person name="Land M."/>
            <person name="Hauser L."/>
            <person name="Chain P."/>
            <person name="Lamerdin J."/>
            <person name="Regala W."/>
            <person name="Allen E.A."/>
            <person name="McCarren J."/>
            <person name="Paulsen I."/>
            <person name="Dufresne A."/>
            <person name="Partensky F."/>
            <person name="Webb E."/>
            <person name="Waterbury J."/>
        </authorList>
    </citation>
    <scope>NUCLEOTIDE SEQUENCE [LARGE SCALE GENOMIC DNA]</scope>
    <source>
        <strain evidence="15 16">WH8102</strain>
    </source>
</reference>
<dbReference type="InterPro" id="IPR050924">
    <property type="entry name" value="Peroxiredoxin_BCP/PrxQ"/>
</dbReference>
<evidence type="ECO:0000256" key="10">
    <source>
        <dbReference type="ARBA" id="ARBA00038489"/>
    </source>
</evidence>
<evidence type="ECO:0000256" key="2">
    <source>
        <dbReference type="ARBA" id="ARBA00011245"/>
    </source>
</evidence>
<name>Q7TTV1_PARMW</name>
<dbReference type="HOGENOM" id="CLU_042529_14_2_3"/>
<evidence type="ECO:0000256" key="13">
    <source>
        <dbReference type="PIRSR" id="PIRSR000239-1"/>
    </source>
</evidence>
<comment type="subunit">
    <text evidence="2">Monomer.</text>
</comment>
<dbReference type="EC" id="1.11.1.24" evidence="3"/>
<evidence type="ECO:0000256" key="6">
    <source>
        <dbReference type="ARBA" id="ARBA00023002"/>
    </source>
</evidence>
<feature type="active site" description="Cysteine sulfenic acid (-SOH) intermediate; for peroxidase activity" evidence="13">
    <location>
        <position position="79"/>
    </location>
</feature>
<evidence type="ECO:0000256" key="5">
    <source>
        <dbReference type="ARBA" id="ARBA00022862"/>
    </source>
</evidence>
<keyword evidence="6" id="KW-0560">Oxidoreductase</keyword>
<keyword evidence="8" id="KW-0676">Redox-active center</keyword>
<evidence type="ECO:0000259" key="14">
    <source>
        <dbReference type="PROSITE" id="PS51352"/>
    </source>
</evidence>
<comment type="catalytic activity">
    <reaction evidence="12">
        <text>a hydroperoxide + [thioredoxin]-dithiol = an alcohol + [thioredoxin]-disulfide + H2O</text>
        <dbReference type="Rhea" id="RHEA:62620"/>
        <dbReference type="Rhea" id="RHEA-COMP:10698"/>
        <dbReference type="Rhea" id="RHEA-COMP:10700"/>
        <dbReference type="ChEBI" id="CHEBI:15377"/>
        <dbReference type="ChEBI" id="CHEBI:29950"/>
        <dbReference type="ChEBI" id="CHEBI:30879"/>
        <dbReference type="ChEBI" id="CHEBI:35924"/>
        <dbReference type="ChEBI" id="CHEBI:50058"/>
        <dbReference type="EC" id="1.11.1.24"/>
    </reaction>
</comment>
<dbReference type="PANTHER" id="PTHR42801">
    <property type="entry name" value="THIOREDOXIN-DEPENDENT PEROXIDE REDUCTASE"/>
    <property type="match status" value="1"/>
</dbReference>
<evidence type="ECO:0000256" key="7">
    <source>
        <dbReference type="ARBA" id="ARBA00023157"/>
    </source>
</evidence>
<dbReference type="InterPro" id="IPR024706">
    <property type="entry name" value="Peroxiredoxin_AhpC-typ"/>
</dbReference>
<sequence length="186" mass="20420">MRRRDLFIKSGLLLTALSITPTKAWSLGGVVLEQGAEVPSFDLPGSSRREPDRDRWSSDDLRGRWLAVYFYPRDFTGGCTIEARGFESLHSDFLAAGAEVVGISADSVDDHASFCESEGLSFPLLSDPDGAVSKAYGSWMAPYSLRHTFLIDPSGILRQRWVAVRPSGHAQEVLDAITDLQNNTSI</sequence>
<dbReference type="PIRSF" id="PIRSF000239">
    <property type="entry name" value="AHPC"/>
    <property type="match status" value="1"/>
</dbReference>
<evidence type="ECO:0000313" key="15">
    <source>
        <dbReference type="EMBL" id="CAE07795.1"/>
    </source>
</evidence>